<gene>
    <name evidence="2" type="ORF">CURHAP_LOCUS15986</name>
</gene>
<accession>A0A6J5U1X5</accession>
<dbReference type="Proteomes" id="UP000507222">
    <property type="component" value="Unassembled WGS sequence"/>
</dbReference>
<organism evidence="2 3">
    <name type="scientific">Prunus armeniaca</name>
    <name type="common">Apricot</name>
    <name type="synonym">Armeniaca vulgaris</name>
    <dbReference type="NCBI Taxonomy" id="36596"/>
    <lineage>
        <taxon>Eukaryota</taxon>
        <taxon>Viridiplantae</taxon>
        <taxon>Streptophyta</taxon>
        <taxon>Embryophyta</taxon>
        <taxon>Tracheophyta</taxon>
        <taxon>Spermatophyta</taxon>
        <taxon>Magnoliopsida</taxon>
        <taxon>eudicotyledons</taxon>
        <taxon>Gunneridae</taxon>
        <taxon>Pentapetalae</taxon>
        <taxon>rosids</taxon>
        <taxon>fabids</taxon>
        <taxon>Rosales</taxon>
        <taxon>Rosaceae</taxon>
        <taxon>Amygdaloideae</taxon>
        <taxon>Amygdaleae</taxon>
        <taxon>Prunus</taxon>
    </lineage>
</organism>
<name>A0A6J5U1X5_PRUAR</name>
<evidence type="ECO:0000256" key="1">
    <source>
        <dbReference type="SAM" id="MobiDB-lite"/>
    </source>
</evidence>
<feature type="region of interest" description="Disordered" evidence="1">
    <location>
        <begin position="1"/>
        <end position="47"/>
    </location>
</feature>
<evidence type="ECO:0000313" key="3">
    <source>
        <dbReference type="Proteomes" id="UP000507222"/>
    </source>
</evidence>
<dbReference type="AlphaFoldDB" id="A0A6J5U1X5"/>
<sequence>MRKLGAPSEKQTKTKLVGKRATIQKANRSLTRSPDGEEDINIPAQCPVGSSADEQVAATDEADFKASTFFSSSRNCIVLVA</sequence>
<protein>
    <submittedName>
        <fullName evidence="2">Uncharacterized protein</fullName>
    </submittedName>
</protein>
<evidence type="ECO:0000313" key="2">
    <source>
        <dbReference type="EMBL" id="CAB4270032.1"/>
    </source>
</evidence>
<reference evidence="2 3" key="1">
    <citation type="submission" date="2020-05" db="EMBL/GenBank/DDBJ databases">
        <authorList>
            <person name="Campoy J."/>
            <person name="Schneeberger K."/>
            <person name="Spophaly S."/>
        </authorList>
    </citation>
    <scope>NUCLEOTIDE SEQUENCE [LARGE SCALE GENOMIC DNA]</scope>
    <source>
        <strain evidence="2">PruArmRojPasFocal</strain>
    </source>
</reference>
<dbReference type="EMBL" id="CAEKDK010000002">
    <property type="protein sequence ID" value="CAB4270032.1"/>
    <property type="molecule type" value="Genomic_DNA"/>
</dbReference>
<proteinExistence type="predicted"/>